<dbReference type="RefSeq" id="WP_181656500.1">
    <property type="nucleotide sequence ID" value="NZ_JACEHE010000003.1"/>
</dbReference>
<dbReference type="PANTHER" id="PTHR30024:SF21">
    <property type="entry name" value="ABC TRANSPORTER SUBSTRATE-BINDING PROTEIN"/>
    <property type="match status" value="1"/>
</dbReference>
<dbReference type="AlphaFoldDB" id="A0A7W0I7T9"/>
<keyword evidence="3" id="KW-0813">Transport</keyword>
<feature type="domain" description="Solute-binding protein family 3/N-terminal" evidence="8">
    <location>
        <begin position="45"/>
        <end position="263"/>
    </location>
</feature>
<name>A0A7W0I7T9_9ACTN</name>
<dbReference type="EMBL" id="JACEHE010000003">
    <property type="protein sequence ID" value="MBA2945557.1"/>
    <property type="molecule type" value="Genomic_DNA"/>
</dbReference>
<dbReference type="SUPFAM" id="SSF53850">
    <property type="entry name" value="Periplasmic binding protein-like II"/>
    <property type="match status" value="1"/>
</dbReference>
<dbReference type="PANTHER" id="PTHR30024">
    <property type="entry name" value="ALIPHATIC SULFONATES-BINDING PROTEIN-RELATED"/>
    <property type="match status" value="1"/>
</dbReference>
<dbReference type="GO" id="GO:0042597">
    <property type="term" value="C:periplasmic space"/>
    <property type="evidence" value="ECO:0007669"/>
    <property type="project" value="UniProtKB-SubCell"/>
</dbReference>
<comment type="function">
    <text evidence="5">Part of a binding-protein-dependent transport system for aliphatic sulfonates. Putative binding protein.</text>
</comment>
<dbReference type="GO" id="GO:0042626">
    <property type="term" value="F:ATPase-coupled transmembrane transporter activity"/>
    <property type="evidence" value="ECO:0007669"/>
    <property type="project" value="InterPro"/>
</dbReference>
<evidence type="ECO:0000256" key="7">
    <source>
        <dbReference type="SAM" id="SignalP"/>
    </source>
</evidence>
<accession>A0A7W0I7T9</accession>
<feature type="chain" id="PRO_5031388263" description="Putative aliphatic sulfonates-binding protein" evidence="7">
    <location>
        <begin position="24"/>
        <end position="344"/>
    </location>
</feature>
<evidence type="ECO:0000256" key="5">
    <source>
        <dbReference type="ARBA" id="ARBA00055538"/>
    </source>
</evidence>
<comment type="caution">
    <text evidence="9">The sequence shown here is derived from an EMBL/GenBank/DDBJ whole genome shotgun (WGS) entry which is preliminary data.</text>
</comment>
<dbReference type="InterPro" id="IPR001638">
    <property type="entry name" value="Solute-binding_3/MltF_N"/>
</dbReference>
<evidence type="ECO:0000256" key="4">
    <source>
        <dbReference type="ARBA" id="ARBA00022729"/>
    </source>
</evidence>
<evidence type="ECO:0000256" key="3">
    <source>
        <dbReference type="ARBA" id="ARBA00022448"/>
    </source>
</evidence>
<reference evidence="9 10" key="1">
    <citation type="submission" date="2020-07" db="EMBL/GenBank/DDBJ databases">
        <title>Streptomyces isolated from Indian soil.</title>
        <authorList>
            <person name="Mandal S."/>
            <person name="Maiti P.K."/>
        </authorList>
    </citation>
    <scope>NUCLEOTIDE SEQUENCE [LARGE SCALE GENOMIC DNA]</scope>
    <source>
        <strain evidence="9 10">PSKA28</strain>
    </source>
</reference>
<dbReference type="InterPro" id="IPR010067">
    <property type="entry name" value="ABC_SsuA_sub-bd"/>
</dbReference>
<dbReference type="Proteomes" id="UP000545761">
    <property type="component" value="Unassembled WGS sequence"/>
</dbReference>
<keyword evidence="4 7" id="KW-0732">Signal</keyword>
<proteinExistence type="inferred from homology"/>
<feature type="signal peptide" evidence="7">
    <location>
        <begin position="1"/>
        <end position="23"/>
    </location>
</feature>
<dbReference type="Pfam" id="PF09084">
    <property type="entry name" value="NMT1"/>
    <property type="match status" value="1"/>
</dbReference>
<dbReference type="PROSITE" id="PS51257">
    <property type="entry name" value="PROKAR_LIPOPROTEIN"/>
    <property type="match status" value="1"/>
</dbReference>
<dbReference type="Gene3D" id="3.40.190.10">
    <property type="entry name" value="Periplasmic binding protein-like II"/>
    <property type="match status" value="2"/>
</dbReference>
<comment type="subcellular location">
    <subcellularLocation>
        <location evidence="1">Periplasm</location>
    </subcellularLocation>
</comment>
<comment type="similarity">
    <text evidence="2">Belongs to the bacterial solute-binding protein SsuA/TauA family.</text>
</comment>
<evidence type="ECO:0000256" key="2">
    <source>
        <dbReference type="ARBA" id="ARBA00010742"/>
    </source>
</evidence>
<evidence type="ECO:0000259" key="8">
    <source>
        <dbReference type="SMART" id="SM00062"/>
    </source>
</evidence>
<protein>
    <recommendedName>
        <fullName evidence="6">Putative aliphatic sulfonates-binding protein</fullName>
    </recommendedName>
</protein>
<dbReference type="NCBIfam" id="TIGR01728">
    <property type="entry name" value="SsuA_fam"/>
    <property type="match status" value="1"/>
</dbReference>
<sequence length="344" mass="36871">MNRRTFAAALASGLLLLTTAACAEGEDSSGRAGTGNDVAAEGTTELRLDWAYYNPQSLVLKDKGWLEDALKAKGIDNVKVSWTQSLGSNKANENLRAGAIDFGSTAGTPALLARANGTPLKTVDVYSQPEWSSLVVAKGSKLDSVEDLKGKKVAVTKGTDPYFFLLQALQTEGLDASDITVVNLQHPDGKTALERGQVDAWAGLDPYLSQSQIDNGSNLIYRNLDFNSYGFLNVSEKFLDAHPDLVQVVVDSYEKARAWIEKNPQAAEKILADTAKIEPAVAAQQLTERTRLDISPVPGAAQTKVLERIAPLLVSEHLVADAKDVGQALDTLYAPQFARKAAAS</sequence>
<evidence type="ECO:0000256" key="6">
    <source>
        <dbReference type="ARBA" id="ARBA00070228"/>
    </source>
</evidence>
<evidence type="ECO:0000313" key="10">
    <source>
        <dbReference type="Proteomes" id="UP000545761"/>
    </source>
</evidence>
<dbReference type="SMART" id="SM00062">
    <property type="entry name" value="PBPb"/>
    <property type="match status" value="1"/>
</dbReference>
<dbReference type="FunFam" id="3.40.190.10:FF:000050">
    <property type="entry name" value="Sulfonate ABC transporter substrate-binding protein"/>
    <property type="match status" value="1"/>
</dbReference>
<gene>
    <name evidence="9" type="ORF">H1D24_06925</name>
</gene>
<dbReference type="GO" id="GO:0016020">
    <property type="term" value="C:membrane"/>
    <property type="evidence" value="ECO:0007669"/>
    <property type="project" value="InterPro"/>
</dbReference>
<evidence type="ECO:0000313" key="9">
    <source>
        <dbReference type="EMBL" id="MBA2945557.1"/>
    </source>
</evidence>
<organism evidence="9 10">
    <name type="scientific">Streptomyces himalayensis subsp. himalayensis</name>
    <dbReference type="NCBI Taxonomy" id="2756131"/>
    <lineage>
        <taxon>Bacteria</taxon>
        <taxon>Bacillati</taxon>
        <taxon>Actinomycetota</taxon>
        <taxon>Actinomycetes</taxon>
        <taxon>Kitasatosporales</taxon>
        <taxon>Streptomycetaceae</taxon>
        <taxon>Streptomyces</taxon>
        <taxon>Streptomyces himalayensis</taxon>
    </lineage>
</organism>
<evidence type="ECO:0000256" key="1">
    <source>
        <dbReference type="ARBA" id="ARBA00004418"/>
    </source>
</evidence>
<dbReference type="InterPro" id="IPR015168">
    <property type="entry name" value="SsuA/THI5"/>
</dbReference>